<feature type="transmembrane region" description="Helical" evidence="7">
    <location>
        <begin position="81"/>
        <end position="103"/>
    </location>
</feature>
<dbReference type="InterPro" id="IPR000515">
    <property type="entry name" value="MetI-like"/>
</dbReference>
<evidence type="ECO:0000256" key="7">
    <source>
        <dbReference type="RuleBase" id="RU363032"/>
    </source>
</evidence>
<keyword evidence="2 7" id="KW-0813">Transport</keyword>
<dbReference type="RefSeq" id="WP_007539685.1">
    <property type="nucleotide sequence ID" value="NZ_LNCD01000018.1"/>
</dbReference>
<feature type="transmembrane region" description="Helical" evidence="7">
    <location>
        <begin position="115"/>
        <end position="139"/>
    </location>
</feature>
<dbReference type="EMBL" id="LNCD01000018">
    <property type="protein sequence ID" value="KWV58865.1"/>
    <property type="molecule type" value="Genomic_DNA"/>
</dbReference>
<evidence type="ECO:0000256" key="5">
    <source>
        <dbReference type="ARBA" id="ARBA00022989"/>
    </source>
</evidence>
<accession>A0A120FJI5</accession>
<name>A0A120FJI5_9HYPH</name>
<dbReference type="CDD" id="cd06261">
    <property type="entry name" value="TM_PBP2"/>
    <property type="match status" value="1"/>
</dbReference>
<keyword evidence="4 7" id="KW-0812">Transmembrane</keyword>
<dbReference type="AlphaFoldDB" id="A0A120FJI5"/>
<dbReference type="PROSITE" id="PS50928">
    <property type="entry name" value="ABC_TM1"/>
    <property type="match status" value="1"/>
</dbReference>
<dbReference type="EMBL" id="LNCD01000092">
    <property type="protein sequence ID" value="KWV49142.1"/>
    <property type="molecule type" value="Genomic_DNA"/>
</dbReference>
<dbReference type="GO" id="GO:0055085">
    <property type="term" value="P:transmembrane transport"/>
    <property type="evidence" value="ECO:0007669"/>
    <property type="project" value="InterPro"/>
</dbReference>
<gene>
    <name evidence="10" type="ORF">AS026_11300</name>
    <name evidence="9" type="ORF">AS026_11675</name>
    <name evidence="11" type="ORF">AS026_29785</name>
</gene>
<feature type="domain" description="ABC transmembrane type-1" evidence="8">
    <location>
        <begin position="77"/>
        <end position="267"/>
    </location>
</feature>
<dbReference type="PANTHER" id="PTHR32243:SF18">
    <property type="entry name" value="INNER MEMBRANE ABC TRANSPORTER PERMEASE PROTEIN YCJP"/>
    <property type="match status" value="1"/>
</dbReference>
<proteinExistence type="inferred from homology"/>
<evidence type="ECO:0000259" key="8">
    <source>
        <dbReference type="PROSITE" id="PS50928"/>
    </source>
</evidence>
<dbReference type="OrthoDB" id="9815445at2"/>
<keyword evidence="12" id="KW-1185">Reference proteome</keyword>
<dbReference type="InterPro" id="IPR035906">
    <property type="entry name" value="MetI-like_sf"/>
</dbReference>
<dbReference type="PANTHER" id="PTHR32243">
    <property type="entry name" value="MALTOSE TRANSPORT SYSTEM PERMEASE-RELATED"/>
    <property type="match status" value="1"/>
</dbReference>
<keyword evidence="5 7" id="KW-1133">Transmembrane helix</keyword>
<dbReference type="SUPFAM" id="SSF161098">
    <property type="entry name" value="MetI-like"/>
    <property type="match status" value="1"/>
</dbReference>
<evidence type="ECO:0000313" key="11">
    <source>
        <dbReference type="EMBL" id="KWV58865.1"/>
    </source>
</evidence>
<reference evidence="10 12" key="1">
    <citation type="submission" date="2015-11" db="EMBL/GenBank/DDBJ databases">
        <title>Draft Genome Sequence of the Strain BR 10423 (Rhizobium sp.) isolated from nodules of Mimosa pudica.</title>
        <authorList>
            <person name="Barauna A.C."/>
            <person name="Zilli J.E."/>
            <person name="Simoes-Araujo J.L."/>
            <person name="Reis V.M."/>
            <person name="James E.K."/>
            <person name="Reis F.B.Jr."/>
            <person name="Rouws L.F."/>
            <person name="Passos S.R."/>
            <person name="Gois S.R."/>
        </authorList>
    </citation>
    <scope>NUCLEOTIDE SEQUENCE [LARGE SCALE GENOMIC DNA]</scope>
    <source>
        <strain evidence="10 12">BR10423</strain>
    </source>
</reference>
<evidence type="ECO:0000313" key="9">
    <source>
        <dbReference type="EMBL" id="KWV49032.1"/>
    </source>
</evidence>
<dbReference type="InterPro" id="IPR050901">
    <property type="entry name" value="BP-dep_ABC_trans_perm"/>
</dbReference>
<feature type="transmembrane region" description="Helical" evidence="7">
    <location>
        <begin position="189"/>
        <end position="211"/>
    </location>
</feature>
<comment type="similarity">
    <text evidence="7">Belongs to the binding-protein-dependent transport system permease family.</text>
</comment>
<dbReference type="EMBL" id="LNCD01000093">
    <property type="protein sequence ID" value="KWV49032.1"/>
    <property type="molecule type" value="Genomic_DNA"/>
</dbReference>
<protein>
    <submittedName>
        <fullName evidence="10">Sugar ABC transporter permease</fullName>
    </submittedName>
</protein>
<evidence type="ECO:0000256" key="3">
    <source>
        <dbReference type="ARBA" id="ARBA00022475"/>
    </source>
</evidence>
<dbReference type="GO" id="GO:0005886">
    <property type="term" value="C:plasma membrane"/>
    <property type="evidence" value="ECO:0007669"/>
    <property type="project" value="UniProtKB-SubCell"/>
</dbReference>
<evidence type="ECO:0000256" key="4">
    <source>
        <dbReference type="ARBA" id="ARBA00022692"/>
    </source>
</evidence>
<evidence type="ECO:0000313" key="12">
    <source>
        <dbReference type="Proteomes" id="UP000068164"/>
    </source>
</evidence>
<dbReference type="Gene3D" id="1.10.3720.10">
    <property type="entry name" value="MetI-like"/>
    <property type="match status" value="1"/>
</dbReference>
<evidence type="ECO:0000256" key="1">
    <source>
        <dbReference type="ARBA" id="ARBA00004651"/>
    </source>
</evidence>
<evidence type="ECO:0000256" key="6">
    <source>
        <dbReference type="ARBA" id="ARBA00023136"/>
    </source>
</evidence>
<evidence type="ECO:0000256" key="2">
    <source>
        <dbReference type="ARBA" id="ARBA00022448"/>
    </source>
</evidence>
<keyword evidence="6 7" id="KW-0472">Membrane</keyword>
<comment type="subcellular location">
    <subcellularLocation>
        <location evidence="1 7">Cell membrane</location>
        <topology evidence="1 7">Multi-pass membrane protein</topology>
    </subcellularLocation>
</comment>
<dbReference type="Pfam" id="PF00528">
    <property type="entry name" value="BPD_transp_1"/>
    <property type="match status" value="1"/>
</dbReference>
<keyword evidence="3" id="KW-1003">Cell membrane</keyword>
<sequence length="282" mass="29991">MSFQAYRNGGPVKRVAVYFGLTVFVVWSIAPIVWLIVSSLLEQSALIAQPPDLSPSNFTVDNFVTVAASAAALGRGVVNSLIVSLFSTALALALGAPAAYALARLSVPFSNALGFIILATQMLPGIAIAIPLFLIISYLGLIDSVLTLGVVYLSFNLPIVIWILRGFFLSIPVGIEKAAAVDGAGVLRTFWYIILPISIPPMGAAAVFAFIEAWNEFFFALILTRQSAQTVPLAIAQFAGQYQTVFGQMMAAAVISVAPVIVIATIFRDQIIRGFADGMMKG</sequence>
<feature type="transmembrane region" description="Helical" evidence="7">
    <location>
        <begin position="15"/>
        <end position="37"/>
    </location>
</feature>
<feature type="transmembrane region" description="Helical" evidence="7">
    <location>
        <begin position="245"/>
        <end position="267"/>
    </location>
</feature>
<dbReference type="Proteomes" id="UP000068164">
    <property type="component" value="Unassembled WGS sequence"/>
</dbReference>
<organism evidence="10 12">
    <name type="scientific">Rhizobium altiplani</name>
    <dbReference type="NCBI Taxonomy" id="1864509"/>
    <lineage>
        <taxon>Bacteria</taxon>
        <taxon>Pseudomonadati</taxon>
        <taxon>Pseudomonadota</taxon>
        <taxon>Alphaproteobacteria</taxon>
        <taxon>Hyphomicrobiales</taxon>
        <taxon>Rhizobiaceae</taxon>
        <taxon>Rhizobium/Agrobacterium group</taxon>
        <taxon>Rhizobium</taxon>
    </lineage>
</organism>
<comment type="caution">
    <text evidence="10">The sequence shown here is derived from an EMBL/GenBank/DDBJ whole genome shotgun (WGS) entry which is preliminary data.</text>
</comment>
<feature type="transmembrane region" description="Helical" evidence="7">
    <location>
        <begin position="145"/>
        <end position="168"/>
    </location>
</feature>
<evidence type="ECO:0000313" key="10">
    <source>
        <dbReference type="EMBL" id="KWV49142.1"/>
    </source>
</evidence>